<dbReference type="Gene3D" id="3.40.50.510">
    <property type="entry name" value="Phosphotransferase system, mannose-type IIA component"/>
    <property type="match status" value="1"/>
</dbReference>
<dbReference type="InterPro" id="IPR036662">
    <property type="entry name" value="PTS_EIIA_man-typ_sf"/>
</dbReference>
<dbReference type="InterPro" id="IPR039643">
    <property type="entry name" value="DhaM"/>
</dbReference>
<dbReference type="Pfam" id="PF03610">
    <property type="entry name" value="EIIA-man"/>
    <property type="match status" value="1"/>
</dbReference>
<protein>
    <recommendedName>
        <fullName evidence="3">phosphoenolpyruvate--glycerone phosphotransferase</fullName>
        <ecNumber evidence="3">2.7.1.121</ecNumber>
    </recommendedName>
</protein>
<evidence type="ECO:0000259" key="6">
    <source>
        <dbReference type="PROSITE" id="PS51096"/>
    </source>
</evidence>
<reference evidence="7 8" key="1">
    <citation type="submission" date="2024-06" db="EMBL/GenBank/DDBJ databases">
        <title>The Natural Products Discovery Center: Release of the First 8490 Sequenced Strains for Exploring Actinobacteria Biosynthetic Diversity.</title>
        <authorList>
            <person name="Kalkreuter E."/>
            <person name="Kautsar S.A."/>
            <person name="Yang D."/>
            <person name="Bader C.D."/>
            <person name="Teijaro C.N."/>
            <person name="Fluegel L."/>
            <person name="Davis C.M."/>
            <person name="Simpson J.R."/>
            <person name="Lauterbach L."/>
            <person name="Steele A.D."/>
            <person name="Gui C."/>
            <person name="Meng S."/>
            <person name="Li G."/>
            <person name="Viehrig K."/>
            <person name="Ye F."/>
            <person name="Su P."/>
            <person name="Kiefer A.F."/>
            <person name="Nichols A."/>
            <person name="Cepeda A.J."/>
            <person name="Yan W."/>
            <person name="Fan B."/>
            <person name="Jiang Y."/>
            <person name="Adhikari A."/>
            <person name="Zheng C.-J."/>
            <person name="Schuster L."/>
            <person name="Cowan T.M."/>
            <person name="Smanski M.J."/>
            <person name="Chevrette M.G."/>
            <person name="De Carvalho L.P.S."/>
            <person name="Shen B."/>
        </authorList>
    </citation>
    <scope>NUCLEOTIDE SEQUENCE [LARGE SCALE GENOMIC DNA]</scope>
    <source>
        <strain evidence="7 8">NPDC048946</strain>
    </source>
</reference>
<comment type="catalytic activity">
    <reaction evidence="1">
        <text>dihydroxyacetone + phosphoenolpyruvate = dihydroxyacetone phosphate + pyruvate</text>
        <dbReference type="Rhea" id="RHEA:18381"/>
        <dbReference type="ChEBI" id="CHEBI:15361"/>
        <dbReference type="ChEBI" id="CHEBI:16016"/>
        <dbReference type="ChEBI" id="CHEBI:57642"/>
        <dbReference type="ChEBI" id="CHEBI:58702"/>
        <dbReference type="EC" id="2.7.1.121"/>
    </reaction>
</comment>
<dbReference type="SUPFAM" id="SSF53062">
    <property type="entry name" value="PTS system fructose IIA component-like"/>
    <property type="match status" value="1"/>
</dbReference>
<gene>
    <name evidence="7" type="primary">dhaM</name>
    <name evidence="7" type="ORF">AB0C36_19390</name>
</gene>
<evidence type="ECO:0000313" key="8">
    <source>
        <dbReference type="Proteomes" id="UP001551482"/>
    </source>
</evidence>
<organism evidence="7 8">
    <name type="scientific">Streptodolium elevatio</name>
    <dbReference type="NCBI Taxonomy" id="3157996"/>
    <lineage>
        <taxon>Bacteria</taxon>
        <taxon>Bacillati</taxon>
        <taxon>Actinomycetota</taxon>
        <taxon>Actinomycetes</taxon>
        <taxon>Kitasatosporales</taxon>
        <taxon>Streptomycetaceae</taxon>
        <taxon>Streptodolium</taxon>
    </lineage>
</organism>
<dbReference type="PROSITE" id="PS51096">
    <property type="entry name" value="PTS_EIIA_TYPE_4"/>
    <property type="match status" value="1"/>
</dbReference>
<dbReference type="InterPro" id="IPR012844">
    <property type="entry name" value="DhaM_N"/>
</dbReference>
<dbReference type="NCBIfam" id="TIGR02364">
    <property type="entry name" value="dha_pts"/>
    <property type="match status" value="1"/>
</dbReference>
<dbReference type="InterPro" id="IPR004701">
    <property type="entry name" value="PTS_EIIA_man-typ"/>
</dbReference>
<dbReference type="EC" id="2.7.1.121" evidence="3"/>
<dbReference type="PANTHER" id="PTHR38594:SF1">
    <property type="entry name" value="PEP-DEPENDENT DIHYDROXYACETONE KINASE, PHOSPHORYL DONOR SUBUNIT DHAM"/>
    <property type="match status" value="1"/>
</dbReference>
<evidence type="ECO:0000256" key="1">
    <source>
        <dbReference type="ARBA" id="ARBA00001113"/>
    </source>
</evidence>
<evidence type="ECO:0000256" key="2">
    <source>
        <dbReference type="ARBA" id="ARBA00002788"/>
    </source>
</evidence>
<dbReference type="Proteomes" id="UP001551482">
    <property type="component" value="Unassembled WGS sequence"/>
</dbReference>
<proteinExistence type="predicted"/>
<keyword evidence="8" id="KW-1185">Reference proteome</keyword>
<comment type="caution">
    <text evidence="7">The sequence shown here is derived from an EMBL/GenBank/DDBJ whole genome shotgun (WGS) entry which is preliminary data.</text>
</comment>
<dbReference type="EMBL" id="JBEZFP010000047">
    <property type="protein sequence ID" value="MEU8135671.1"/>
    <property type="molecule type" value="Genomic_DNA"/>
</dbReference>
<dbReference type="GO" id="GO:0047324">
    <property type="term" value="F:phosphoenolpyruvate-glycerone phosphotransferase activity"/>
    <property type="evidence" value="ECO:0007669"/>
    <property type="project" value="UniProtKB-EC"/>
</dbReference>
<evidence type="ECO:0000256" key="3">
    <source>
        <dbReference type="ARBA" id="ARBA00012095"/>
    </source>
</evidence>
<feature type="domain" description="PTS EIIA type-4" evidence="6">
    <location>
        <begin position="5"/>
        <end position="129"/>
    </location>
</feature>
<comment type="function">
    <text evidence="2">Component of the dihydroxyacetone kinase complex, which is responsible for the phosphoenolpyruvate (PEP)-dependent phosphorylation of dihydroxyacetone. DhaM serves as the phosphoryl donor. Is phosphorylated by phosphoenolpyruvate in an EI- and HPr-dependent reaction, and a phosphorelay system on histidine residues finally leads to phosphoryl transfer to DhaL and dihydroxyacetone.</text>
</comment>
<evidence type="ECO:0000313" key="7">
    <source>
        <dbReference type="EMBL" id="MEU8135671.1"/>
    </source>
</evidence>
<comment type="subunit">
    <text evidence="5">Homodimer. The dihydroxyacetone kinase complex is composed of a homodimer of DhaM, a homodimer of DhaK and the subunit DhaL.</text>
</comment>
<evidence type="ECO:0000256" key="5">
    <source>
        <dbReference type="ARBA" id="ARBA00046577"/>
    </source>
</evidence>
<sequence>MVGNLVGLVLVSHSRTLAEGVRELVGQIGGGEVFVGIAAGGPDGGLGTSADRVAAALREADGGAGVVVLPDLGSAVLTVRALLLEEAWPGVRLVDAPFVEGAVAAAVTAGTGADLEAVVAAAEEARNVRKL</sequence>
<dbReference type="PANTHER" id="PTHR38594">
    <property type="entry name" value="PEP-DEPENDENT DIHYDROXYACETONE KINASE, PHOSPHORYL DONOR SUBUNIT DHAM"/>
    <property type="match status" value="1"/>
</dbReference>
<accession>A0ABV3DIU8</accession>
<keyword evidence="4 7" id="KW-0808">Transferase</keyword>
<name>A0ABV3DIU8_9ACTN</name>
<keyword evidence="7" id="KW-0418">Kinase</keyword>
<evidence type="ECO:0000256" key="4">
    <source>
        <dbReference type="ARBA" id="ARBA00022679"/>
    </source>
</evidence>